<organism evidence="2 3">
    <name type="scientific">Brassica napus</name>
    <name type="common">Rape</name>
    <dbReference type="NCBI Taxonomy" id="3708"/>
    <lineage>
        <taxon>Eukaryota</taxon>
        <taxon>Viridiplantae</taxon>
        <taxon>Streptophyta</taxon>
        <taxon>Embryophyta</taxon>
        <taxon>Tracheophyta</taxon>
        <taxon>Spermatophyta</taxon>
        <taxon>Magnoliopsida</taxon>
        <taxon>eudicotyledons</taxon>
        <taxon>Gunneridae</taxon>
        <taxon>Pentapetalae</taxon>
        <taxon>rosids</taxon>
        <taxon>malvids</taxon>
        <taxon>Brassicales</taxon>
        <taxon>Brassicaceae</taxon>
        <taxon>Brassiceae</taxon>
        <taxon>Brassica</taxon>
    </lineage>
</organism>
<evidence type="ECO:0000313" key="3">
    <source>
        <dbReference type="Proteomes" id="UP000824890"/>
    </source>
</evidence>
<feature type="transmembrane region" description="Helical" evidence="1">
    <location>
        <begin position="272"/>
        <end position="289"/>
    </location>
</feature>
<comment type="caution">
    <text evidence="2">The sequence shown here is derived from an EMBL/GenBank/DDBJ whole genome shotgun (WGS) entry which is preliminary data.</text>
</comment>
<proteinExistence type="predicted"/>
<sequence>KPLSFLSMSLSVSEAAAPPPLASAIPLPFISSLGDLIYRFRRQRKMKIRIPPAALPAMIPISFAVITDLLYFFLIHQFLGNLGIQKQNISYGYLFTNLGGQPFGQVPVLLDGHLKLTDIYFPQNPEPYHYTSRVLIDIYFPQTFPNDNFAASFILKTGSSESFSSQFCKEISENPIHSAPVATKGISVNEPVIWMVLGEVMPDRSVVGWILRDKPAFFKLGEPLPTLPLHLLQSLSFVFALSSPSSLLSHEKPLSFLSMSLSVSEAAAPPPLASAIPLPFISSLGDLIYRFRRQRKMKIRIPPAALPAMIPISFAVITDLLYFFLIHQFLGNLGIQKQNISYGYLFTNLGGQPFGQVPVLLDGHLKLTDIYFPQNPEPYHYTSRFCKEISENPIHSAPVATKGISVNEPVIWMVLGEVMPDRSVVGWILRDVKGEMKCLRGAPSVSSGFDVARSNTHFKLSDSNVLIYFNNLKKFFEITTPLFRFGDYRHHMALANTNTRLPSKLVEGTIFLEIKRLVSNIFPAAALMEKGQMVMTRATKVCKPLEPVEPIRWSSYSCRIQL</sequence>
<evidence type="ECO:0000313" key="2">
    <source>
        <dbReference type="EMBL" id="KAH0839323.1"/>
    </source>
</evidence>
<feature type="transmembrane region" description="Helical" evidence="1">
    <location>
        <begin position="301"/>
        <end position="325"/>
    </location>
</feature>
<dbReference type="EMBL" id="JAGKQM010003023">
    <property type="protein sequence ID" value="KAH0839323.1"/>
    <property type="molecule type" value="Genomic_DNA"/>
</dbReference>
<feature type="transmembrane region" description="Helical" evidence="1">
    <location>
        <begin position="53"/>
        <end position="74"/>
    </location>
</feature>
<feature type="transmembrane region" description="Helical" evidence="1">
    <location>
        <begin position="25"/>
        <end position="41"/>
    </location>
</feature>
<gene>
    <name evidence="2" type="ORF">HID58_092331</name>
</gene>
<keyword evidence="3" id="KW-1185">Reference proteome</keyword>
<feature type="non-terminal residue" evidence="2">
    <location>
        <position position="1"/>
    </location>
</feature>
<name>A0ABQ7WYE1_BRANA</name>
<accession>A0ABQ7WYE1</accession>
<reference evidence="2 3" key="1">
    <citation type="submission" date="2021-05" db="EMBL/GenBank/DDBJ databases">
        <title>Genome Assembly of Synthetic Allotetraploid Brassica napus Reveals Homoeologous Exchanges between Subgenomes.</title>
        <authorList>
            <person name="Davis J.T."/>
        </authorList>
    </citation>
    <scope>NUCLEOTIDE SEQUENCE [LARGE SCALE GENOMIC DNA]</scope>
    <source>
        <strain evidence="3">cv. Da-Ae</strain>
        <tissue evidence="2">Seedling</tissue>
    </source>
</reference>
<protein>
    <submittedName>
        <fullName evidence="2">Uncharacterized protein</fullName>
    </submittedName>
</protein>
<keyword evidence="1" id="KW-0812">Transmembrane</keyword>
<evidence type="ECO:0000256" key="1">
    <source>
        <dbReference type="SAM" id="Phobius"/>
    </source>
</evidence>
<dbReference type="Proteomes" id="UP000824890">
    <property type="component" value="Unassembled WGS sequence"/>
</dbReference>
<keyword evidence="1" id="KW-0472">Membrane</keyword>
<keyword evidence="1" id="KW-1133">Transmembrane helix</keyword>